<evidence type="ECO:0000256" key="1">
    <source>
        <dbReference type="ARBA" id="ARBA00004571"/>
    </source>
</evidence>
<organism evidence="12 13">
    <name type="scientific">Eiseniibacteriota bacterium</name>
    <dbReference type="NCBI Taxonomy" id="2212470"/>
    <lineage>
        <taxon>Bacteria</taxon>
        <taxon>Candidatus Eiseniibacteriota</taxon>
    </lineage>
</organism>
<evidence type="ECO:0000256" key="2">
    <source>
        <dbReference type="ARBA" id="ARBA00022448"/>
    </source>
</evidence>
<keyword evidence="5" id="KW-0732">Signal</keyword>
<gene>
    <name evidence="12" type="ORF">E6K81_16290</name>
</gene>
<dbReference type="GO" id="GO:0009279">
    <property type="term" value="C:cell outer membrane"/>
    <property type="evidence" value="ECO:0007669"/>
    <property type="project" value="UniProtKB-SubCell"/>
</dbReference>
<dbReference type="PANTHER" id="PTHR30069">
    <property type="entry name" value="TONB-DEPENDENT OUTER MEMBRANE RECEPTOR"/>
    <property type="match status" value="1"/>
</dbReference>
<dbReference type="InterPro" id="IPR039426">
    <property type="entry name" value="TonB-dep_rcpt-like"/>
</dbReference>
<dbReference type="InterPro" id="IPR036942">
    <property type="entry name" value="Beta-barrel_TonB_sf"/>
</dbReference>
<feature type="non-terminal residue" evidence="12">
    <location>
        <position position="1"/>
    </location>
</feature>
<proteinExistence type="inferred from homology"/>
<evidence type="ECO:0000313" key="13">
    <source>
        <dbReference type="Proteomes" id="UP000319771"/>
    </source>
</evidence>
<dbReference type="GO" id="GO:0015344">
    <property type="term" value="F:siderophore uptake transmembrane transporter activity"/>
    <property type="evidence" value="ECO:0007669"/>
    <property type="project" value="TreeGrafter"/>
</dbReference>
<dbReference type="AlphaFoldDB" id="A0A538TYU4"/>
<name>A0A538TYU4_UNCEI</name>
<protein>
    <submittedName>
        <fullName evidence="12">TonB-dependent receptor</fullName>
    </submittedName>
</protein>
<dbReference type="SUPFAM" id="SSF56935">
    <property type="entry name" value="Porins"/>
    <property type="match status" value="1"/>
</dbReference>
<comment type="subcellular location">
    <subcellularLocation>
        <location evidence="1 10">Cell outer membrane</location>
        <topology evidence="1 10">Multi-pass membrane protein</topology>
    </subcellularLocation>
</comment>
<evidence type="ECO:0000256" key="10">
    <source>
        <dbReference type="PROSITE-ProRule" id="PRU01360"/>
    </source>
</evidence>
<keyword evidence="3 10" id="KW-1134">Transmembrane beta strand</keyword>
<dbReference type="InterPro" id="IPR000531">
    <property type="entry name" value="Beta-barrel_TonB"/>
</dbReference>
<evidence type="ECO:0000313" key="12">
    <source>
        <dbReference type="EMBL" id="TMQ68824.1"/>
    </source>
</evidence>
<dbReference type="EMBL" id="VBPB01000371">
    <property type="protein sequence ID" value="TMQ68824.1"/>
    <property type="molecule type" value="Genomic_DNA"/>
</dbReference>
<dbReference type="GO" id="GO:0044718">
    <property type="term" value="P:siderophore transmembrane transport"/>
    <property type="evidence" value="ECO:0007669"/>
    <property type="project" value="TreeGrafter"/>
</dbReference>
<keyword evidence="8 12" id="KW-0675">Receptor</keyword>
<keyword evidence="2 10" id="KW-0813">Transport</keyword>
<dbReference type="Proteomes" id="UP000319771">
    <property type="component" value="Unassembled WGS sequence"/>
</dbReference>
<keyword evidence="6" id="KW-0798">TonB box</keyword>
<reference evidence="12 13" key="1">
    <citation type="journal article" date="2019" name="Nat. Microbiol.">
        <title>Mediterranean grassland soil C-N compound turnover is dependent on rainfall and depth, and is mediated by genomically divergent microorganisms.</title>
        <authorList>
            <person name="Diamond S."/>
            <person name="Andeer P.F."/>
            <person name="Li Z."/>
            <person name="Crits-Christoph A."/>
            <person name="Burstein D."/>
            <person name="Anantharaman K."/>
            <person name="Lane K.R."/>
            <person name="Thomas B.C."/>
            <person name="Pan C."/>
            <person name="Northen T.R."/>
            <person name="Banfield J.F."/>
        </authorList>
    </citation>
    <scope>NUCLEOTIDE SEQUENCE [LARGE SCALE GENOMIC DNA]</scope>
    <source>
        <strain evidence="12">WS_11</strain>
    </source>
</reference>
<evidence type="ECO:0000259" key="11">
    <source>
        <dbReference type="Pfam" id="PF00593"/>
    </source>
</evidence>
<evidence type="ECO:0000256" key="5">
    <source>
        <dbReference type="ARBA" id="ARBA00022729"/>
    </source>
</evidence>
<evidence type="ECO:0000256" key="4">
    <source>
        <dbReference type="ARBA" id="ARBA00022692"/>
    </source>
</evidence>
<keyword evidence="9 10" id="KW-0998">Cell outer membrane</keyword>
<feature type="domain" description="TonB-dependent receptor-like beta-barrel" evidence="11">
    <location>
        <begin position="4"/>
        <end position="302"/>
    </location>
</feature>
<evidence type="ECO:0000256" key="8">
    <source>
        <dbReference type="ARBA" id="ARBA00023170"/>
    </source>
</evidence>
<evidence type="ECO:0000256" key="7">
    <source>
        <dbReference type="ARBA" id="ARBA00023136"/>
    </source>
</evidence>
<dbReference type="PANTHER" id="PTHR30069:SF29">
    <property type="entry name" value="HEMOGLOBIN AND HEMOGLOBIN-HAPTOGLOBIN-BINDING PROTEIN 1-RELATED"/>
    <property type="match status" value="1"/>
</dbReference>
<dbReference type="Pfam" id="PF00593">
    <property type="entry name" value="TonB_dep_Rec_b-barrel"/>
    <property type="match status" value="1"/>
</dbReference>
<evidence type="ECO:0000256" key="3">
    <source>
        <dbReference type="ARBA" id="ARBA00022452"/>
    </source>
</evidence>
<sequence>TASVPDGSFASLAGYGQGEWYVDPRWTVNAGARLTHYRYRTSLGLKAEGATPAANTYFQPMSTDDDALCSSLGLVFTARPDLHVSANVATGYREPNAQDLFFDGPASVGTVLGNPALKPERSTSYDVGLRWGPGDLGVSGNLFSSTYQDLIEPVDITVTGLPTGAPHTYQYVNISSARIKGAELEAEARFGRYSARVSMAGQIGDITSADAILRLYGVVQSKAPLANVPPFKGMASLRWRDATGRVWVEPSARWSWRTNRLPLPTPGVPAFSTFKKEWLVGDVMVGARLPRGQKVVVGVRNLADRVYRLPVGSIVEPGRSFVGTVTVDF</sequence>
<dbReference type="Gene3D" id="2.40.170.20">
    <property type="entry name" value="TonB-dependent receptor, beta-barrel domain"/>
    <property type="match status" value="1"/>
</dbReference>
<dbReference type="PROSITE" id="PS52016">
    <property type="entry name" value="TONB_DEPENDENT_REC_3"/>
    <property type="match status" value="1"/>
</dbReference>
<evidence type="ECO:0000256" key="9">
    <source>
        <dbReference type="ARBA" id="ARBA00023237"/>
    </source>
</evidence>
<keyword evidence="4 10" id="KW-0812">Transmembrane</keyword>
<evidence type="ECO:0000256" key="6">
    <source>
        <dbReference type="ARBA" id="ARBA00023077"/>
    </source>
</evidence>
<accession>A0A538TYU4</accession>
<keyword evidence="7 10" id="KW-0472">Membrane</keyword>
<comment type="caution">
    <text evidence="12">The sequence shown here is derived from an EMBL/GenBank/DDBJ whole genome shotgun (WGS) entry which is preliminary data.</text>
</comment>
<comment type="similarity">
    <text evidence="10">Belongs to the TonB-dependent receptor family.</text>
</comment>